<keyword evidence="6" id="KW-1185">Reference proteome</keyword>
<dbReference type="SMART" id="SM00895">
    <property type="entry name" value="FCD"/>
    <property type="match status" value="1"/>
</dbReference>
<dbReference type="InterPro" id="IPR008920">
    <property type="entry name" value="TF_FadR/GntR_C"/>
</dbReference>
<dbReference type="SUPFAM" id="SSF48008">
    <property type="entry name" value="GntR ligand-binding domain-like"/>
    <property type="match status" value="1"/>
</dbReference>
<dbReference type="PROSITE" id="PS50949">
    <property type="entry name" value="HTH_GNTR"/>
    <property type="match status" value="1"/>
</dbReference>
<dbReference type="EMBL" id="CP018632">
    <property type="protein sequence ID" value="ASJ72009.1"/>
    <property type="molecule type" value="Genomic_DNA"/>
</dbReference>
<dbReference type="InterPro" id="IPR036388">
    <property type="entry name" value="WH-like_DNA-bd_sf"/>
</dbReference>
<protein>
    <submittedName>
        <fullName evidence="5">HTH-type transcriptional regulator LutR</fullName>
    </submittedName>
</protein>
<dbReference type="CDD" id="cd07377">
    <property type="entry name" value="WHTH_GntR"/>
    <property type="match status" value="1"/>
</dbReference>
<evidence type="ECO:0000256" key="2">
    <source>
        <dbReference type="ARBA" id="ARBA00023125"/>
    </source>
</evidence>
<dbReference type="PANTHER" id="PTHR43537:SF5">
    <property type="entry name" value="UXU OPERON TRANSCRIPTIONAL REGULATOR"/>
    <property type="match status" value="1"/>
</dbReference>
<dbReference type="PRINTS" id="PR00035">
    <property type="entry name" value="HTHGNTR"/>
</dbReference>
<dbReference type="PANTHER" id="PTHR43537">
    <property type="entry name" value="TRANSCRIPTIONAL REGULATOR, GNTR FAMILY"/>
    <property type="match status" value="1"/>
</dbReference>
<dbReference type="InterPro" id="IPR000524">
    <property type="entry name" value="Tscrpt_reg_HTH_GntR"/>
</dbReference>
<gene>
    <name evidence="5" type="primary">lutR_2</name>
    <name evidence="5" type="ORF">IMCC3135_09560</name>
</gene>
<dbReference type="Gene3D" id="1.20.120.530">
    <property type="entry name" value="GntR ligand-binding domain-like"/>
    <property type="match status" value="1"/>
</dbReference>
<dbReference type="GO" id="GO:0003700">
    <property type="term" value="F:DNA-binding transcription factor activity"/>
    <property type="evidence" value="ECO:0007669"/>
    <property type="project" value="InterPro"/>
</dbReference>
<dbReference type="SUPFAM" id="SSF46785">
    <property type="entry name" value="Winged helix' DNA-binding domain"/>
    <property type="match status" value="1"/>
</dbReference>
<dbReference type="InterPro" id="IPR036390">
    <property type="entry name" value="WH_DNA-bd_sf"/>
</dbReference>
<dbReference type="RefSeq" id="WP_169727432.1">
    <property type="nucleotide sequence ID" value="NZ_CP018632.1"/>
</dbReference>
<accession>A0A2Z2NLH8</accession>
<evidence type="ECO:0000313" key="6">
    <source>
        <dbReference type="Proteomes" id="UP000250079"/>
    </source>
</evidence>
<evidence type="ECO:0000256" key="1">
    <source>
        <dbReference type="ARBA" id="ARBA00023015"/>
    </source>
</evidence>
<dbReference type="KEGG" id="gai:IMCC3135_09560"/>
<reference evidence="5 6" key="1">
    <citation type="submission" date="2016-12" db="EMBL/GenBank/DDBJ databases">
        <authorList>
            <person name="Song W.-J."/>
            <person name="Kurnit D.M."/>
        </authorList>
    </citation>
    <scope>NUCLEOTIDE SEQUENCE [LARGE SCALE GENOMIC DNA]</scope>
    <source>
        <strain evidence="5 6">IMCC3135</strain>
    </source>
</reference>
<dbReference type="Pfam" id="PF07729">
    <property type="entry name" value="FCD"/>
    <property type="match status" value="1"/>
</dbReference>
<sequence length="240" mass="27126">MKPASSIVLSKAEPDERRYVQIARDLAKRIAEGEYGAGQRLPPERELASTLSVSRTTVREAVLALELMGLVEIRVGSGVFVLGDNVRQHATNTTPAADETSPSEILESRRLIEAQTAFLAATRASDAQILQIGRCIETMESTLDDVPHFDRADAEFHHLIAKASGNRLLEQFVGHLWQQRNTTMWIRWYDQTRSTANRRRSISDHRVIHRALERRLPEAASTAMQGHIDVMEERFFDLQL</sequence>
<proteinExistence type="predicted"/>
<evidence type="ECO:0000256" key="3">
    <source>
        <dbReference type="ARBA" id="ARBA00023163"/>
    </source>
</evidence>
<keyword evidence="2" id="KW-0238">DNA-binding</keyword>
<keyword evidence="1" id="KW-0805">Transcription regulation</keyword>
<dbReference type="Pfam" id="PF00392">
    <property type="entry name" value="GntR"/>
    <property type="match status" value="1"/>
</dbReference>
<dbReference type="SMART" id="SM00345">
    <property type="entry name" value="HTH_GNTR"/>
    <property type="match status" value="1"/>
</dbReference>
<dbReference type="GO" id="GO:0003677">
    <property type="term" value="F:DNA binding"/>
    <property type="evidence" value="ECO:0007669"/>
    <property type="project" value="UniProtKB-KW"/>
</dbReference>
<dbReference type="InterPro" id="IPR011711">
    <property type="entry name" value="GntR_C"/>
</dbReference>
<dbReference type="AlphaFoldDB" id="A0A2Z2NLH8"/>
<feature type="domain" description="HTH gntR-type" evidence="4">
    <location>
        <begin position="16"/>
        <end position="84"/>
    </location>
</feature>
<evidence type="ECO:0000313" key="5">
    <source>
        <dbReference type="EMBL" id="ASJ72009.1"/>
    </source>
</evidence>
<evidence type="ECO:0000259" key="4">
    <source>
        <dbReference type="PROSITE" id="PS50949"/>
    </source>
</evidence>
<organism evidence="5 6">
    <name type="scientific">Granulosicoccus antarcticus IMCC3135</name>
    <dbReference type="NCBI Taxonomy" id="1192854"/>
    <lineage>
        <taxon>Bacteria</taxon>
        <taxon>Pseudomonadati</taxon>
        <taxon>Pseudomonadota</taxon>
        <taxon>Gammaproteobacteria</taxon>
        <taxon>Chromatiales</taxon>
        <taxon>Granulosicoccaceae</taxon>
        <taxon>Granulosicoccus</taxon>
    </lineage>
</organism>
<name>A0A2Z2NLH8_9GAMM</name>
<dbReference type="Proteomes" id="UP000250079">
    <property type="component" value="Chromosome"/>
</dbReference>
<keyword evidence="3" id="KW-0804">Transcription</keyword>
<dbReference type="Gene3D" id="1.10.10.10">
    <property type="entry name" value="Winged helix-like DNA-binding domain superfamily/Winged helix DNA-binding domain"/>
    <property type="match status" value="1"/>
</dbReference>